<name>A0A5B0QBU7_PUCGR</name>
<proteinExistence type="predicted"/>
<evidence type="ECO:0000313" key="2">
    <source>
        <dbReference type="Proteomes" id="UP000324748"/>
    </source>
</evidence>
<protein>
    <submittedName>
        <fullName evidence="1">Uncharacterized protein</fullName>
    </submittedName>
</protein>
<keyword evidence="2" id="KW-1185">Reference proteome</keyword>
<organism evidence="1 2">
    <name type="scientific">Puccinia graminis f. sp. tritici</name>
    <dbReference type="NCBI Taxonomy" id="56615"/>
    <lineage>
        <taxon>Eukaryota</taxon>
        <taxon>Fungi</taxon>
        <taxon>Dikarya</taxon>
        <taxon>Basidiomycota</taxon>
        <taxon>Pucciniomycotina</taxon>
        <taxon>Pucciniomycetes</taxon>
        <taxon>Pucciniales</taxon>
        <taxon>Pucciniaceae</taxon>
        <taxon>Puccinia</taxon>
    </lineage>
</organism>
<accession>A0A5B0QBU7</accession>
<reference evidence="1 2" key="1">
    <citation type="submission" date="2019-05" db="EMBL/GenBank/DDBJ databases">
        <title>Emergence of the Ug99 lineage of the wheat stem rust pathogen through somatic hybridization.</title>
        <authorList>
            <person name="Li F."/>
            <person name="Upadhyaya N.M."/>
            <person name="Sperschneider J."/>
            <person name="Matny O."/>
            <person name="Nguyen-Phuc H."/>
            <person name="Mago R."/>
            <person name="Raley C."/>
            <person name="Miller M.E."/>
            <person name="Silverstein K.A.T."/>
            <person name="Henningsen E."/>
            <person name="Hirsch C.D."/>
            <person name="Visser B."/>
            <person name="Pretorius Z.A."/>
            <person name="Steffenson B.J."/>
            <person name="Schwessinger B."/>
            <person name="Dodds P.N."/>
            <person name="Figueroa M."/>
        </authorList>
    </citation>
    <scope>NUCLEOTIDE SEQUENCE [LARGE SCALE GENOMIC DNA]</scope>
    <source>
        <strain evidence="1">21-0</strain>
    </source>
</reference>
<dbReference type="AlphaFoldDB" id="A0A5B0QBU7"/>
<dbReference type="Proteomes" id="UP000324748">
    <property type="component" value="Unassembled WGS sequence"/>
</dbReference>
<gene>
    <name evidence="1" type="ORF">PGT21_030559</name>
</gene>
<evidence type="ECO:0000313" key="1">
    <source>
        <dbReference type="EMBL" id="KAA1110740.1"/>
    </source>
</evidence>
<comment type="caution">
    <text evidence="1">The sequence shown here is derived from an EMBL/GenBank/DDBJ whole genome shotgun (WGS) entry which is preliminary data.</text>
</comment>
<dbReference type="EMBL" id="VSWC01000027">
    <property type="protein sequence ID" value="KAA1110740.1"/>
    <property type="molecule type" value="Genomic_DNA"/>
</dbReference>
<sequence length="92" mass="10238">MDETSELAWPTDVLELEYEVAVTEIWLGLQHYVDNTCASSFSLSENSQAFTDTVTTGINQWSENLEDGGVLDEELDSADRLVLSVSPRLPSR</sequence>